<evidence type="ECO:0000313" key="2">
    <source>
        <dbReference type="Proteomes" id="UP000257109"/>
    </source>
</evidence>
<dbReference type="AlphaFoldDB" id="A0A371EZ09"/>
<feature type="non-terminal residue" evidence="1">
    <location>
        <position position="165"/>
    </location>
</feature>
<dbReference type="Proteomes" id="UP000257109">
    <property type="component" value="Unassembled WGS sequence"/>
</dbReference>
<accession>A0A371EZ09</accession>
<feature type="non-terminal residue" evidence="1">
    <location>
        <position position="1"/>
    </location>
</feature>
<protein>
    <submittedName>
        <fullName evidence="1">Uncharacterized protein</fullName>
    </submittedName>
</protein>
<organism evidence="1 2">
    <name type="scientific">Mucuna pruriens</name>
    <name type="common">Velvet bean</name>
    <name type="synonym">Dolichos pruriens</name>
    <dbReference type="NCBI Taxonomy" id="157652"/>
    <lineage>
        <taxon>Eukaryota</taxon>
        <taxon>Viridiplantae</taxon>
        <taxon>Streptophyta</taxon>
        <taxon>Embryophyta</taxon>
        <taxon>Tracheophyta</taxon>
        <taxon>Spermatophyta</taxon>
        <taxon>Magnoliopsida</taxon>
        <taxon>eudicotyledons</taxon>
        <taxon>Gunneridae</taxon>
        <taxon>Pentapetalae</taxon>
        <taxon>rosids</taxon>
        <taxon>fabids</taxon>
        <taxon>Fabales</taxon>
        <taxon>Fabaceae</taxon>
        <taxon>Papilionoideae</taxon>
        <taxon>50 kb inversion clade</taxon>
        <taxon>NPAAA clade</taxon>
        <taxon>indigoferoid/millettioid clade</taxon>
        <taxon>Phaseoleae</taxon>
        <taxon>Mucuna</taxon>
    </lineage>
</organism>
<sequence>IRRDDLGQHEKSWLKRVVPARLTRPRIGRLCRSSSHMVHTSPQGAVQWHCPQTKKPKIVREDRLDYQRTLVDPILSNLANGVYLIHIETTKNGVYQIGAVVEDTSSFVSLCAKPEMKPNPELRKARNIVVSNSSNSDSVSSFDNSSPITNTFDFVEYCSTNSFAK</sequence>
<evidence type="ECO:0000313" key="1">
    <source>
        <dbReference type="EMBL" id="RDX71234.1"/>
    </source>
</evidence>
<gene>
    <name evidence="1" type="ORF">CR513_49449</name>
</gene>
<dbReference type="EMBL" id="QJKJ01011419">
    <property type="protein sequence ID" value="RDX71234.1"/>
    <property type="molecule type" value="Genomic_DNA"/>
</dbReference>
<keyword evidence="2" id="KW-1185">Reference proteome</keyword>
<reference evidence="1" key="1">
    <citation type="submission" date="2018-05" db="EMBL/GenBank/DDBJ databases">
        <title>Draft genome of Mucuna pruriens seed.</title>
        <authorList>
            <person name="Nnadi N.E."/>
            <person name="Vos R."/>
            <person name="Hasami M.H."/>
            <person name="Devisetty U.K."/>
            <person name="Aguiy J.C."/>
        </authorList>
    </citation>
    <scope>NUCLEOTIDE SEQUENCE [LARGE SCALE GENOMIC DNA]</scope>
    <source>
        <strain evidence="1">JCA_2017</strain>
    </source>
</reference>
<comment type="caution">
    <text evidence="1">The sequence shown here is derived from an EMBL/GenBank/DDBJ whole genome shotgun (WGS) entry which is preliminary data.</text>
</comment>
<name>A0A371EZ09_MUCPR</name>
<proteinExistence type="predicted"/>